<keyword evidence="7" id="KW-1185">Reference proteome</keyword>
<dbReference type="FunFam" id="1.25.40.10:FF:000031">
    <property type="entry name" value="Pentatricopeptide repeat-containing protein mitochondrial"/>
    <property type="match status" value="1"/>
</dbReference>
<dbReference type="FunFam" id="1.25.40.10:FF:000381">
    <property type="entry name" value="Pentatricopeptide repeat-containing protein"/>
    <property type="match status" value="1"/>
</dbReference>
<protein>
    <submittedName>
        <fullName evidence="6">Pentatricopeptide repeat-containing protein</fullName>
    </submittedName>
</protein>
<dbReference type="FunFam" id="1.25.40.10:FF:000280">
    <property type="entry name" value="Pentatricopeptide repeat-containing protein"/>
    <property type="match status" value="1"/>
</dbReference>
<evidence type="ECO:0000256" key="4">
    <source>
        <dbReference type="PROSITE-ProRule" id="PRU00708"/>
    </source>
</evidence>
<name>A0A833R696_9POAL</name>
<evidence type="ECO:0000259" key="5">
    <source>
        <dbReference type="Pfam" id="PF14432"/>
    </source>
</evidence>
<dbReference type="PROSITE" id="PS51375">
    <property type="entry name" value="PPR"/>
    <property type="match status" value="3"/>
</dbReference>
<evidence type="ECO:0000256" key="2">
    <source>
        <dbReference type="ARBA" id="ARBA00022946"/>
    </source>
</evidence>
<dbReference type="Pfam" id="PF13041">
    <property type="entry name" value="PPR_2"/>
    <property type="match status" value="1"/>
</dbReference>
<dbReference type="Pfam" id="PF14432">
    <property type="entry name" value="DYW_deaminase"/>
    <property type="match status" value="1"/>
</dbReference>
<accession>A0A833R696</accession>
<dbReference type="AlphaFoldDB" id="A0A833R696"/>
<dbReference type="InterPro" id="IPR032867">
    <property type="entry name" value="DYW_dom"/>
</dbReference>
<dbReference type="InterPro" id="IPR011990">
    <property type="entry name" value="TPR-like_helical_dom_sf"/>
</dbReference>
<dbReference type="InterPro" id="IPR002885">
    <property type="entry name" value="PPR_rpt"/>
</dbReference>
<dbReference type="Pfam" id="PF01535">
    <property type="entry name" value="PPR"/>
    <property type="match status" value="4"/>
</dbReference>
<gene>
    <name evidence="6" type="ORF">FCM35_KLT05545</name>
</gene>
<dbReference type="PANTHER" id="PTHR24015:SF1063">
    <property type="entry name" value="OS12G0156900 PROTEIN"/>
    <property type="match status" value="1"/>
</dbReference>
<dbReference type="PANTHER" id="PTHR24015">
    <property type="entry name" value="OS07G0578800 PROTEIN-RELATED"/>
    <property type="match status" value="1"/>
</dbReference>
<keyword evidence="1" id="KW-0677">Repeat</keyword>
<reference evidence="6" key="1">
    <citation type="submission" date="2020-01" db="EMBL/GenBank/DDBJ databases">
        <title>Genome sequence of Kobresia littledalei, the first chromosome-level genome in the family Cyperaceae.</title>
        <authorList>
            <person name="Qu G."/>
        </authorList>
    </citation>
    <scope>NUCLEOTIDE SEQUENCE</scope>
    <source>
        <strain evidence="6">C.B.Clarke</strain>
        <tissue evidence="6">Leaf</tissue>
    </source>
</reference>
<dbReference type="NCBIfam" id="TIGR00756">
    <property type="entry name" value="PPR"/>
    <property type="match status" value="2"/>
</dbReference>
<dbReference type="InterPro" id="IPR046848">
    <property type="entry name" value="E_motif"/>
</dbReference>
<dbReference type="InterPro" id="IPR046960">
    <property type="entry name" value="PPR_At4g14850-like_plant"/>
</dbReference>
<sequence>MKHSLGNRLIGTNGMKKVVNKFSLPPLLHFKHFSSLPLPKAQSLHSPTNSLSSAFSLTFDATSLRSWLSAITDLSDSGDHRGALSAFSSLYRQPLHSLSSLNPFLLPLLRSAALLPSLSSGRQLHLLSIRLGFVDHNPFLASALIHMYSRCLQIHDARRAFDEARFLNCLNPVVWTSMISGYVQNKLPHFGIQLFKVFFSEEGKETVDAVAVVSALSACSQVLEKNATKWVHGLIVKVGLAGDVGVCNTLMNAYAKGSGDMEVTRKVFDEMLKKDVISWNSIIALYAQRGFSAVALNLYSQMSSDGSVRSNGVTFSAVLVACSHAGALQSGKRTHNQVIRLGFEQNVYVGTSVVDMYCKCGRVEMAKKAFDRMKERNIFTWSALVAGYGIHGRGREALDAFDKMISSGLKPNYITFVSVLAACNHAGLLKEGKYWFQAMKSDYAIEPGVEHYSCMIDLLGSGGYLDEAYGLIKDMKIQPDSMVWGSLLRACKSHKNVELVEIASRNLFRLDPRNRGYYVLLSNMYVNTGRWKDAEKMQNLINKRAMVKPPGYSMVELKGVIHTFFVGDTRHPQHKQVYKYLNKLSIKMQEAGYVPDTGSVLHDVDEEEKRKLLWVHSEKLAVCFAIINTVPGTMIHVIKNLRMCGDCHSVIKLISKLLKREIVVRDSHRFHQFKDGFCTCEDSW</sequence>
<dbReference type="GO" id="GO:0009451">
    <property type="term" value="P:RNA modification"/>
    <property type="evidence" value="ECO:0007669"/>
    <property type="project" value="InterPro"/>
</dbReference>
<comment type="caution">
    <text evidence="6">The sequence shown here is derived from an EMBL/GenBank/DDBJ whole genome shotgun (WGS) entry which is preliminary data.</text>
</comment>
<dbReference type="GO" id="GO:0008270">
    <property type="term" value="F:zinc ion binding"/>
    <property type="evidence" value="ECO:0007669"/>
    <property type="project" value="InterPro"/>
</dbReference>
<feature type="repeat" description="PPR" evidence="4">
    <location>
        <begin position="243"/>
        <end position="278"/>
    </location>
</feature>
<feature type="repeat" description="PPR" evidence="4">
    <location>
        <begin position="346"/>
        <end position="376"/>
    </location>
</feature>
<comment type="similarity">
    <text evidence="3">Belongs to the PPR family. PCMP-E subfamily.</text>
</comment>
<feature type="domain" description="DYW" evidence="5">
    <location>
        <begin position="592"/>
        <end position="684"/>
    </location>
</feature>
<dbReference type="GO" id="GO:0003723">
    <property type="term" value="F:RNA binding"/>
    <property type="evidence" value="ECO:0007669"/>
    <property type="project" value="InterPro"/>
</dbReference>
<dbReference type="EMBL" id="SWLB01000014">
    <property type="protein sequence ID" value="KAF3330214.1"/>
    <property type="molecule type" value="Genomic_DNA"/>
</dbReference>
<evidence type="ECO:0000313" key="6">
    <source>
        <dbReference type="EMBL" id="KAF3330214.1"/>
    </source>
</evidence>
<feature type="repeat" description="PPR" evidence="4">
    <location>
        <begin position="377"/>
        <end position="411"/>
    </location>
</feature>
<keyword evidence="2" id="KW-0809">Transit peptide</keyword>
<dbReference type="Pfam" id="PF20431">
    <property type="entry name" value="E_motif"/>
    <property type="match status" value="1"/>
</dbReference>
<proteinExistence type="inferred from homology"/>
<dbReference type="OrthoDB" id="185373at2759"/>
<evidence type="ECO:0000256" key="3">
    <source>
        <dbReference type="ARBA" id="ARBA00061659"/>
    </source>
</evidence>
<evidence type="ECO:0000313" key="7">
    <source>
        <dbReference type="Proteomes" id="UP000623129"/>
    </source>
</evidence>
<organism evidence="6 7">
    <name type="scientific">Carex littledalei</name>
    <dbReference type="NCBI Taxonomy" id="544730"/>
    <lineage>
        <taxon>Eukaryota</taxon>
        <taxon>Viridiplantae</taxon>
        <taxon>Streptophyta</taxon>
        <taxon>Embryophyta</taxon>
        <taxon>Tracheophyta</taxon>
        <taxon>Spermatophyta</taxon>
        <taxon>Magnoliopsida</taxon>
        <taxon>Liliopsida</taxon>
        <taxon>Poales</taxon>
        <taxon>Cyperaceae</taxon>
        <taxon>Cyperoideae</taxon>
        <taxon>Cariceae</taxon>
        <taxon>Carex</taxon>
        <taxon>Carex subgen. Euthyceras</taxon>
    </lineage>
</organism>
<dbReference type="Proteomes" id="UP000623129">
    <property type="component" value="Unassembled WGS sequence"/>
</dbReference>
<dbReference type="Gene3D" id="1.25.40.10">
    <property type="entry name" value="Tetratricopeptide repeat domain"/>
    <property type="match status" value="3"/>
</dbReference>
<evidence type="ECO:0000256" key="1">
    <source>
        <dbReference type="ARBA" id="ARBA00022737"/>
    </source>
</evidence>